<dbReference type="GO" id="GO:0000032">
    <property type="term" value="P:cell wall mannoprotein biosynthetic process"/>
    <property type="evidence" value="ECO:0007669"/>
    <property type="project" value="TreeGrafter"/>
</dbReference>
<organism evidence="4 5">
    <name type="scientific">Cladophialophora immunda</name>
    <dbReference type="NCBI Taxonomy" id="569365"/>
    <lineage>
        <taxon>Eukaryota</taxon>
        <taxon>Fungi</taxon>
        <taxon>Dikarya</taxon>
        <taxon>Ascomycota</taxon>
        <taxon>Pezizomycotina</taxon>
        <taxon>Eurotiomycetes</taxon>
        <taxon>Chaetothyriomycetidae</taxon>
        <taxon>Chaetothyriales</taxon>
        <taxon>Herpotrichiellaceae</taxon>
        <taxon>Cladophialophora</taxon>
    </lineage>
</organism>
<keyword evidence="3" id="KW-0808">Transferase</keyword>
<dbReference type="STRING" id="569365.A0A0D2BRX4"/>
<dbReference type="InterPro" id="IPR002685">
    <property type="entry name" value="Glyco_trans_15"/>
</dbReference>
<dbReference type="GeneID" id="27351955"/>
<dbReference type="GO" id="GO:0006487">
    <property type="term" value="P:protein N-linked glycosylation"/>
    <property type="evidence" value="ECO:0007669"/>
    <property type="project" value="TreeGrafter"/>
</dbReference>
<dbReference type="VEuPathDB" id="FungiDB:PV07_12761"/>
<evidence type="ECO:0000256" key="1">
    <source>
        <dbReference type="ARBA" id="ARBA00007677"/>
    </source>
</evidence>
<dbReference type="EMBL" id="KN847163">
    <property type="protein sequence ID" value="KIW21813.1"/>
    <property type="molecule type" value="Genomic_DNA"/>
</dbReference>
<dbReference type="InterPro" id="IPR029044">
    <property type="entry name" value="Nucleotide-diphossugar_trans"/>
</dbReference>
<evidence type="ECO:0000256" key="3">
    <source>
        <dbReference type="ARBA" id="ARBA00022679"/>
    </source>
</evidence>
<dbReference type="SUPFAM" id="SSF53448">
    <property type="entry name" value="Nucleotide-diphospho-sugar transferases"/>
    <property type="match status" value="1"/>
</dbReference>
<keyword evidence="5" id="KW-1185">Reference proteome</keyword>
<dbReference type="AlphaFoldDB" id="A0A0D2BRX4"/>
<dbReference type="GO" id="GO:0006493">
    <property type="term" value="P:protein O-linked glycosylation"/>
    <property type="evidence" value="ECO:0007669"/>
    <property type="project" value="TreeGrafter"/>
</dbReference>
<dbReference type="PANTHER" id="PTHR31121">
    <property type="entry name" value="ALPHA-1,2 MANNOSYLTRANSFERASE KTR1"/>
    <property type="match status" value="1"/>
</dbReference>
<gene>
    <name evidence="4" type="ORF">PV07_12761</name>
</gene>
<protein>
    <recommendedName>
        <fullName evidence="6">Mannosyltransferase</fullName>
    </recommendedName>
</protein>
<feature type="non-terminal residue" evidence="4">
    <location>
        <position position="1"/>
    </location>
</feature>
<dbReference type="PANTHER" id="PTHR31121:SF7">
    <property type="entry name" value="MANNOSYLTRANSFERASE KTR4-RELATED"/>
    <property type="match status" value="1"/>
</dbReference>
<dbReference type="Gene3D" id="3.90.550.10">
    <property type="entry name" value="Spore Coat Polysaccharide Biosynthesis Protein SpsA, Chain A"/>
    <property type="match status" value="1"/>
</dbReference>
<dbReference type="GO" id="GO:0000026">
    <property type="term" value="F:alpha-1,2-mannosyltransferase activity"/>
    <property type="evidence" value="ECO:0007669"/>
    <property type="project" value="TreeGrafter"/>
</dbReference>
<evidence type="ECO:0008006" key="6">
    <source>
        <dbReference type="Google" id="ProtNLM"/>
    </source>
</evidence>
<name>A0A0D2BRX4_9EURO</name>
<evidence type="ECO:0000256" key="2">
    <source>
        <dbReference type="ARBA" id="ARBA00022676"/>
    </source>
</evidence>
<dbReference type="GO" id="GO:0016020">
    <property type="term" value="C:membrane"/>
    <property type="evidence" value="ECO:0007669"/>
    <property type="project" value="InterPro"/>
</dbReference>
<reference evidence="4 5" key="1">
    <citation type="submission" date="2015-01" db="EMBL/GenBank/DDBJ databases">
        <title>The Genome Sequence of Cladophialophora immunda CBS83496.</title>
        <authorList>
            <consortium name="The Broad Institute Genomics Platform"/>
            <person name="Cuomo C."/>
            <person name="de Hoog S."/>
            <person name="Gorbushina A."/>
            <person name="Stielow B."/>
            <person name="Teixiera M."/>
            <person name="Abouelleil A."/>
            <person name="Chapman S.B."/>
            <person name="Priest M."/>
            <person name="Young S.K."/>
            <person name="Wortman J."/>
            <person name="Nusbaum C."/>
            <person name="Birren B."/>
        </authorList>
    </citation>
    <scope>NUCLEOTIDE SEQUENCE [LARGE SCALE GENOMIC DNA]</scope>
    <source>
        <strain evidence="4 5">CBS 83496</strain>
    </source>
</reference>
<evidence type="ECO:0000313" key="4">
    <source>
        <dbReference type="EMBL" id="KIW21813.1"/>
    </source>
</evidence>
<evidence type="ECO:0000313" key="5">
    <source>
        <dbReference type="Proteomes" id="UP000054466"/>
    </source>
</evidence>
<dbReference type="GO" id="GO:0005794">
    <property type="term" value="C:Golgi apparatus"/>
    <property type="evidence" value="ECO:0007669"/>
    <property type="project" value="TreeGrafter"/>
</dbReference>
<proteinExistence type="inferred from homology"/>
<sequence>MQFFHDVDYDVFRYLQDNNKTYGFGIMLYDSPESLPSLWPETLKFLADRPEYLHENNAVSWLVDDQHRPEHHLRANGYSTCHFWSNAEIADLAFWRSQPYEEYFTYLDRTGGFFYERWGDAPVHSIGLGLFEDARKIHWFKDIGYSYSPSASCPNSPKFCGCAAGQWYSREPQRQQEDCLPVWLKHIGAD</sequence>
<dbReference type="HOGENOM" id="CLU_1427831_0_0_1"/>
<dbReference type="Pfam" id="PF01793">
    <property type="entry name" value="Glyco_transf_15"/>
    <property type="match status" value="1"/>
</dbReference>
<accession>A0A0D2BRX4</accession>
<dbReference type="RefSeq" id="XP_016242029.1">
    <property type="nucleotide sequence ID" value="XM_016400324.1"/>
</dbReference>
<dbReference type="Proteomes" id="UP000054466">
    <property type="component" value="Unassembled WGS sequence"/>
</dbReference>
<comment type="similarity">
    <text evidence="1">Belongs to the glycosyltransferase 15 family.</text>
</comment>
<dbReference type="OrthoDB" id="439943at2759"/>
<keyword evidence="2" id="KW-0328">Glycosyltransferase</keyword>